<feature type="coiled-coil region" evidence="1">
    <location>
        <begin position="272"/>
        <end position="306"/>
    </location>
</feature>
<reference evidence="3 4" key="1">
    <citation type="submission" date="2022-05" db="EMBL/GenBank/DDBJ databases">
        <title>Identification of Peptoniphilus vaginalis-like Bacteria, Peptoniphilus septimus sp. nov. from Blood Cultures in a Cervical Cancer Patient receiving Chemotherapy: Case and Implications.</title>
        <authorList>
            <person name="Zhan X.-Y."/>
        </authorList>
    </citation>
    <scope>NUCLEOTIDE SEQUENCE [LARGE SCALE GENOMIC DNA]</scope>
    <source>
        <strain evidence="3 4">SAHP1</strain>
    </source>
</reference>
<evidence type="ECO:0000313" key="4">
    <source>
        <dbReference type="Proteomes" id="UP001056218"/>
    </source>
</evidence>
<evidence type="ECO:0000259" key="2">
    <source>
        <dbReference type="PROSITE" id="PS51272"/>
    </source>
</evidence>
<proteinExistence type="predicted"/>
<dbReference type="InterPro" id="IPR001119">
    <property type="entry name" value="SLH_dom"/>
</dbReference>
<keyword evidence="1" id="KW-0175">Coiled coil</keyword>
<protein>
    <submittedName>
        <fullName evidence="3">S-layer homology domain-containing protein</fullName>
    </submittedName>
</protein>
<evidence type="ECO:0000256" key="1">
    <source>
        <dbReference type="SAM" id="Coils"/>
    </source>
</evidence>
<dbReference type="RefSeq" id="WP_250342448.1">
    <property type="nucleotide sequence ID" value="NZ_CP097885.1"/>
</dbReference>
<dbReference type="Proteomes" id="UP001056218">
    <property type="component" value="Chromosome"/>
</dbReference>
<keyword evidence="4" id="KW-1185">Reference proteome</keyword>
<dbReference type="PROSITE" id="PS51272">
    <property type="entry name" value="SLH"/>
    <property type="match status" value="1"/>
</dbReference>
<accession>A0ABY4TTT5</accession>
<gene>
    <name evidence="3" type="ORF">M9426_03370</name>
</gene>
<name>A0ABY4TTT5_9FIRM</name>
<organism evidence="3 4">
    <name type="scientific">Peptoniphilus genitalis</name>
    <dbReference type="NCBI Taxonomy" id="3036303"/>
    <lineage>
        <taxon>Bacteria</taxon>
        <taxon>Bacillati</taxon>
        <taxon>Bacillota</taxon>
        <taxon>Tissierellia</taxon>
        <taxon>Tissierellales</taxon>
        <taxon>Peptoniphilaceae</taxon>
        <taxon>Peptoniphilus</taxon>
    </lineage>
</organism>
<dbReference type="EMBL" id="CP097885">
    <property type="protein sequence ID" value="URN42039.1"/>
    <property type="molecule type" value="Genomic_DNA"/>
</dbReference>
<sequence length="626" mass="71929">MLKRFANLLVILIFLSIFNISVFASKDNGLEKVRFLKEKGIIDGYPDGSLGLEKNLKRSEITKILVYSLADKNKAIELQGKEIPFSDVGKDYWANGVISYAKNNMNLISGYPDGTFKGENNITNAELLKILVCQKKNLSTTAINNAKWPYDWIKWAEEENICGKNINPNSFALRKDAFQFLYNTIYSNSENYKSESKKSKNEPIITKETKEPRYNYNYYENKKNNKKSNNTLVSENSSENQHVIELKKILKSIIDSRNDDLLELEGVKTPTNEKSIADLKALMEEAKILLNKKDLSSDEIKKLEELTKFEGKKYRGSFRKIAKNILVDFEVLGERDARNKNNDKNYTSLKNNQIKIKTSLSDVKKIGESEERYIKLNYISKKDYDSVDAISKSTPKYKKQELNKDLYSVEEKEGTITVTINDELPEDVKILKPIIYLKYADNIYFENGDLVYTKIPMKTFIQLDMDDTTFNKETIKEHLEMDNVENIKDIIVDEDKIQKVQDVLDGLSQEREIKLNAEVIFNDGRIGELEVSIEVDKTEDHDIEFRDISIKQGEEVTLEMIKNAISTPNLPEIKEIKVDKNKLEDIKKAVITPPLEEITVMLSVDIDFADRTSGSGFFNVIIKKAD</sequence>
<dbReference type="Pfam" id="PF00395">
    <property type="entry name" value="SLH"/>
    <property type="match status" value="1"/>
</dbReference>
<feature type="domain" description="SLH" evidence="2">
    <location>
        <begin position="81"/>
        <end position="145"/>
    </location>
</feature>
<evidence type="ECO:0000313" key="3">
    <source>
        <dbReference type="EMBL" id="URN42039.1"/>
    </source>
</evidence>